<dbReference type="PANTHER" id="PTHR46671:SF7">
    <property type="entry name" value="CORE-2_I-BRANCHING ENZYME"/>
    <property type="match status" value="1"/>
</dbReference>
<keyword evidence="2" id="KW-0328">Glycosyltransferase</keyword>
<proteinExistence type="predicted"/>
<dbReference type="PANTHER" id="PTHR46671">
    <property type="entry name" value="PROTEIN CBG11221"/>
    <property type="match status" value="1"/>
</dbReference>
<keyword evidence="5" id="KW-0325">Glycoprotein</keyword>
<keyword evidence="3" id="KW-0808">Transferase</keyword>
<comment type="subcellular location">
    <subcellularLocation>
        <location evidence="1">Membrane</location>
        <topology evidence="1">Single-pass type II membrane protein</topology>
    </subcellularLocation>
</comment>
<dbReference type="OrthoDB" id="2019572at2759"/>
<evidence type="ECO:0000313" key="6">
    <source>
        <dbReference type="EMBL" id="TKR80098.1"/>
    </source>
</evidence>
<dbReference type="GO" id="GO:0016020">
    <property type="term" value="C:membrane"/>
    <property type="evidence" value="ECO:0007669"/>
    <property type="project" value="UniProtKB-SubCell"/>
</dbReference>
<dbReference type="Pfam" id="PF02485">
    <property type="entry name" value="Branch"/>
    <property type="match status" value="1"/>
</dbReference>
<sequence length="432" mass="48868">MKSAARRMLLLLALVGGILIWSALVFTDGGGENVVRVQPGFKRPFVSFNHSTSTTSGTFLPVFKKHPLVENTDCSPFFLFSIENPERVVLDSKEKFKADCDSIFSRHYFAQKPLSQEEADFPIAIARVVYRDYYFLEQMLALQYSPQNSYCFALDKKADEDFKMSIRSLASCFPNVYVPETEYDIDNLGHNMNLAHWECVKEIRNVSWNYLHFMQNHDIPLRTNLETVRILKIFNGSNDVEFGPFPKGERVSKDSSFTFESLKLFKNETLNTNETLKLAKGGVQSAFSRAAIDFMLSELNVVNLLTELNKGGRCVDETFSATIQTDPTIALPGGSPRSCVDKGKKTGTFAKKAVWYNKKMCKSGNMRHSVCVFGVEDLPNVVTFPHAFLNKMLPEFDYLAFSCLAERIFRKAQMGELDLNITVYENSTIGSC</sequence>
<comment type="caution">
    <text evidence="6">The sequence shown here is derived from an EMBL/GenBank/DDBJ whole genome shotgun (WGS) entry which is preliminary data.</text>
</comment>
<evidence type="ECO:0000313" key="7">
    <source>
        <dbReference type="Proteomes" id="UP000298663"/>
    </source>
</evidence>
<evidence type="ECO:0000256" key="5">
    <source>
        <dbReference type="ARBA" id="ARBA00023180"/>
    </source>
</evidence>
<dbReference type="EMBL" id="AZBU02000004">
    <property type="protein sequence ID" value="TKR80098.1"/>
    <property type="molecule type" value="Genomic_DNA"/>
</dbReference>
<dbReference type="GO" id="GO:0016757">
    <property type="term" value="F:glycosyltransferase activity"/>
    <property type="evidence" value="ECO:0007669"/>
    <property type="project" value="UniProtKB-KW"/>
</dbReference>
<reference evidence="6 7" key="2">
    <citation type="journal article" date="2019" name="G3 (Bethesda)">
        <title>Hybrid Assembly of the Genome of the Entomopathogenic Nematode Steinernema carpocapsae Identifies the X-Chromosome.</title>
        <authorList>
            <person name="Serra L."/>
            <person name="Macchietto M."/>
            <person name="Macias-Munoz A."/>
            <person name="McGill C.J."/>
            <person name="Rodriguez I.M."/>
            <person name="Rodriguez B."/>
            <person name="Murad R."/>
            <person name="Mortazavi A."/>
        </authorList>
    </citation>
    <scope>NUCLEOTIDE SEQUENCE [LARGE SCALE GENOMIC DNA]</scope>
    <source>
        <strain evidence="6 7">ALL</strain>
    </source>
</reference>
<keyword evidence="7" id="KW-1185">Reference proteome</keyword>
<dbReference type="AlphaFoldDB" id="A0A4U5NBH1"/>
<name>A0A4U5NBH1_STECR</name>
<reference evidence="6 7" key="1">
    <citation type="journal article" date="2015" name="Genome Biol.">
        <title>Comparative genomics of Steinernema reveals deeply conserved gene regulatory networks.</title>
        <authorList>
            <person name="Dillman A.R."/>
            <person name="Macchietto M."/>
            <person name="Porter C.F."/>
            <person name="Rogers A."/>
            <person name="Williams B."/>
            <person name="Antoshechkin I."/>
            <person name="Lee M.M."/>
            <person name="Goodwin Z."/>
            <person name="Lu X."/>
            <person name="Lewis E.E."/>
            <person name="Goodrich-Blair H."/>
            <person name="Stock S.P."/>
            <person name="Adams B.J."/>
            <person name="Sternberg P.W."/>
            <person name="Mortazavi A."/>
        </authorList>
    </citation>
    <scope>NUCLEOTIDE SEQUENCE [LARGE SCALE GENOMIC DNA]</scope>
    <source>
        <strain evidence="6 7">ALL</strain>
    </source>
</reference>
<protein>
    <submittedName>
        <fullName evidence="6">Uncharacterized protein</fullName>
    </submittedName>
</protein>
<dbReference type="InterPro" id="IPR003406">
    <property type="entry name" value="Glyco_trans_14"/>
</dbReference>
<gene>
    <name evidence="6" type="ORF">L596_014227</name>
</gene>
<dbReference type="Proteomes" id="UP000298663">
    <property type="component" value="Unassembled WGS sequence"/>
</dbReference>
<evidence type="ECO:0000256" key="1">
    <source>
        <dbReference type="ARBA" id="ARBA00004606"/>
    </source>
</evidence>
<accession>A0A4U5NBH1</accession>
<evidence type="ECO:0000256" key="3">
    <source>
        <dbReference type="ARBA" id="ARBA00022679"/>
    </source>
</evidence>
<evidence type="ECO:0000256" key="2">
    <source>
        <dbReference type="ARBA" id="ARBA00022676"/>
    </source>
</evidence>
<dbReference type="STRING" id="34508.A0A4U5NBH1"/>
<organism evidence="6 7">
    <name type="scientific">Steinernema carpocapsae</name>
    <name type="common">Entomopathogenic nematode</name>
    <dbReference type="NCBI Taxonomy" id="34508"/>
    <lineage>
        <taxon>Eukaryota</taxon>
        <taxon>Metazoa</taxon>
        <taxon>Ecdysozoa</taxon>
        <taxon>Nematoda</taxon>
        <taxon>Chromadorea</taxon>
        <taxon>Rhabditida</taxon>
        <taxon>Tylenchina</taxon>
        <taxon>Panagrolaimomorpha</taxon>
        <taxon>Strongyloidoidea</taxon>
        <taxon>Steinernematidae</taxon>
        <taxon>Steinernema</taxon>
    </lineage>
</organism>
<keyword evidence="4" id="KW-0472">Membrane</keyword>
<evidence type="ECO:0000256" key="4">
    <source>
        <dbReference type="ARBA" id="ARBA00023136"/>
    </source>
</evidence>